<feature type="transmembrane region" description="Helical" evidence="1">
    <location>
        <begin position="207"/>
        <end position="224"/>
    </location>
</feature>
<dbReference type="PANTHER" id="PTHR40761:SF1">
    <property type="entry name" value="CONSERVED INTEGRAL MEMBRANE ALANINE VALINE AND LEUCINE RICH PROTEIN-RELATED"/>
    <property type="match status" value="1"/>
</dbReference>
<gene>
    <name evidence="2" type="ORF">GCM10010439_23570</name>
</gene>
<proteinExistence type="predicted"/>
<feature type="transmembrane region" description="Helical" evidence="1">
    <location>
        <begin position="169"/>
        <end position="187"/>
    </location>
</feature>
<keyword evidence="3" id="KW-1185">Reference proteome</keyword>
<evidence type="ECO:0000313" key="2">
    <source>
        <dbReference type="EMBL" id="GAA2724886.1"/>
    </source>
</evidence>
<protein>
    <submittedName>
        <fullName evidence="2">Uncharacterized protein</fullName>
    </submittedName>
</protein>
<evidence type="ECO:0000256" key="1">
    <source>
        <dbReference type="SAM" id="Phobius"/>
    </source>
</evidence>
<dbReference type="RefSeq" id="WP_344450344.1">
    <property type="nucleotide sequence ID" value="NZ_BAAATZ010000007.1"/>
</dbReference>
<accession>A0ABP6GNZ0</accession>
<feature type="transmembrane region" description="Helical" evidence="1">
    <location>
        <begin position="107"/>
        <end position="125"/>
    </location>
</feature>
<keyword evidence="1" id="KW-0472">Membrane</keyword>
<name>A0ABP6GNZ0_9ACTN</name>
<comment type="caution">
    <text evidence="2">The sequence shown here is derived from an EMBL/GenBank/DDBJ whole genome shotgun (WGS) entry which is preliminary data.</text>
</comment>
<evidence type="ECO:0000313" key="3">
    <source>
        <dbReference type="Proteomes" id="UP001501842"/>
    </source>
</evidence>
<keyword evidence="1" id="KW-0812">Transmembrane</keyword>
<feature type="transmembrane region" description="Helical" evidence="1">
    <location>
        <begin position="231"/>
        <end position="253"/>
    </location>
</feature>
<feature type="transmembrane region" description="Helical" evidence="1">
    <location>
        <begin position="6"/>
        <end position="27"/>
    </location>
</feature>
<feature type="transmembrane region" description="Helical" evidence="1">
    <location>
        <begin position="39"/>
        <end position="64"/>
    </location>
</feature>
<sequence length="297" mass="31035">MPYTDQYVTVASTAVYFTGLACFKTAAGQMPELRGVRPVQLSLALATHGLWAAGALILVSGALLQVSVLGELTLLQAQPLLMAGLATLLVLALLGRGERLSPREWGSVALLAAATALITLSRASAEARESAPTAQEVVAVAVPSLLLPTLAFLLGDLARKGSHRRPTNGVALAVSVGLLTGTAELMLKGMAERWTDPAGLLASPQPYLFLLATPLALGQLQIALQRCRLVIVGLVATATAKTYLLVAALTVYAEPWPDRWDLVLLGLFLSVLAIAAIPRHAVGLARPAASAPRGHRL</sequence>
<feature type="transmembrane region" description="Helical" evidence="1">
    <location>
        <begin position="137"/>
        <end position="157"/>
    </location>
</feature>
<feature type="transmembrane region" description="Helical" evidence="1">
    <location>
        <begin position="259"/>
        <end position="277"/>
    </location>
</feature>
<feature type="transmembrane region" description="Helical" evidence="1">
    <location>
        <begin position="76"/>
        <end position="95"/>
    </location>
</feature>
<dbReference type="EMBL" id="BAAATZ010000007">
    <property type="protein sequence ID" value="GAA2724886.1"/>
    <property type="molecule type" value="Genomic_DNA"/>
</dbReference>
<reference evidence="3" key="1">
    <citation type="journal article" date="2019" name="Int. J. Syst. Evol. Microbiol.">
        <title>The Global Catalogue of Microorganisms (GCM) 10K type strain sequencing project: providing services to taxonomists for standard genome sequencing and annotation.</title>
        <authorList>
            <consortium name="The Broad Institute Genomics Platform"/>
            <consortium name="The Broad Institute Genome Sequencing Center for Infectious Disease"/>
            <person name="Wu L."/>
            <person name="Ma J."/>
        </authorList>
    </citation>
    <scope>NUCLEOTIDE SEQUENCE [LARGE SCALE GENOMIC DNA]</scope>
    <source>
        <strain evidence="3">JCM 8201</strain>
    </source>
</reference>
<organism evidence="2 3">
    <name type="scientific">Actinocorallia aurantiaca</name>
    <dbReference type="NCBI Taxonomy" id="46204"/>
    <lineage>
        <taxon>Bacteria</taxon>
        <taxon>Bacillati</taxon>
        <taxon>Actinomycetota</taxon>
        <taxon>Actinomycetes</taxon>
        <taxon>Streptosporangiales</taxon>
        <taxon>Thermomonosporaceae</taxon>
        <taxon>Actinocorallia</taxon>
    </lineage>
</organism>
<keyword evidence="1" id="KW-1133">Transmembrane helix</keyword>
<dbReference type="Proteomes" id="UP001501842">
    <property type="component" value="Unassembled WGS sequence"/>
</dbReference>
<dbReference type="PANTHER" id="PTHR40761">
    <property type="entry name" value="CONSERVED INTEGRAL MEMBRANE ALANINE VALINE AND LEUCINE RICH PROTEIN-RELATED"/>
    <property type="match status" value="1"/>
</dbReference>